<feature type="region of interest" description="Disordered" evidence="5">
    <location>
        <begin position="1"/>
        <end position="28"/>
    </location>
</feature>
<dbReference type="GO" id="GO:0043190">
    <property type="term" value="C:ATP-binding cassette (ABC) transporter complex"/>
    <property type="evidence" value="ECO:0007669"/>
    <property type="project" value="TreeGrafter"/>
</dbReference>
<dbReference type="Gene3D" id="3.40.50.300">
    <property type="entry name" value="P-loop containing nucleotide triphosphate hydrolases"/>
    <property type="match status" value="1"/>
</dbReference>
<dbReference type="SUPFAM" id="SSF52540">
    <property type="entry name" value="P-loop containing nucleoside triphosphate hydrolases"/>
    <property type="match status" value="1"/>
</dbReference>
<evidence type="ECO:0000313" key="7">
    <source>
        <dbReference type="EMBL" id="RKF07839.1"/>
    </source>
</evidence>
<dbReference type="GO" id="GO:0042626">
    <property type="term" value="F:ATPase-coupled transmembrane transporter activity"/>
    <property type="evidence" value="ECO:0007669"/>
    <property type="project" value="TreeGrafter"/>
</dbReference>
<evidence type="ECO:0000256" key="2">
    <source>
        <dbReference type="ARBA" id="ARBA00022448"/>
    </source>
</evidence>
<keyword evidence="8" id="KW-1185">Reference proteome</keyword>
<keyword evidence="2" id="KW-0813">Transport</keyword>
<name>A0A3A8AFI7_9HYPH</name>
<dbReference type="CDD" id="cd03225">
    <property type="entry name" value="ABC_cobalt_CbiO_domain1"/>
    <property type="match status" value="1"/>
</dbReference>
<protein>
    <submittedName>
        <fullName evidence="7">ABC transporter ATP-binding protein</fullName>
    </submittedName>
</protein>
<feature type="compositionally biased region" description="Basic residues" evidence="5">
    <location>
        <begin position="1"/>
        <end position="11"/>
    </location>
</feature>
<organism evidence="7 8">
    <name type="scientific">Oceaniradius stylonematis</name>
    <dbReference type="NCBI Taxonomy" id="2184161"/>
    <lineage>
        <taxon>Bacteria</taxon>
        <taxon>Pseudomonadati</taxon>
        <taxon>Pseudomonadota</taxon>
        <taxon>Alphaproteobacteria</taxon>
        <taxon>Hyphomicrobiales</taxon>
        <taxon>Ahrensiaceae</taxon>
        <taxon>Oceaniradius</taxon>
    </lineage>
</organism>
<sequence length="259" mass="28463">MSDRSRRHGHRQALLPDHHAEIAGHAPDGNVTPARSVVIEFADVSVEKNGVPILKDITVRLSERRIGVIGRNGSGKSTFARLFNGIEAPSAGTVTLNGVTERKALRRHVGFVFQNPDNQIVYPIVSEDLAFGLKNLKLPRDETQARIDEVLARFDLAHLRDRFTHQLSGGEKQMVALAGVLVMRPTMIVLDEPTTLLDLWNKRKFMAAIDALDEPVVVVSHDLDLLGHFDRVLHIEDGSIAGDGRPGPVLARYVAGSQC</sequence>
<dbReference type="InterPro" id="IPR003593">
    <property type="entry name" value="AAA+_ATPase"/>
</dbReference>
<dbReference type="PANTHER" id="PTHR43553">
    <property type="entry name" value="HEAVY METAL TRANSPORTER"/>
    <property type="match status" value="1"/>
</dbReference>
<feature type="domain" description="ABC transporter" evidence="6">
    <location>
        <begin position="39"/>
        <end position="258"/>
    </location>
</feature>
<reference evidence="7 8" key="1">
    <citation type="journal article" date="2018" name="Int. J. Syst. Bacteriol.">
        <title>Oceaniradius stylonemae gen. nov., sp. nov., isolated from a red alga, Stylonema cornu-cervi.</title>
        <authorList>
            <person name="Jeong S."/>
        </authorList>
    </citation>
    <scope>NUCLEOTIDE SEQUENCE [LARGE SCALE GENOMIC DNA]</scope>
    <source>
        <strain evidence="7 8">StC1</strain>
    </source>
</reference>
<evidence type="ECO:0000256" key="3">
    <source>
        <dbReference type="ARBA" id="ARBA00022741"/>
    </source>
</evidence>
<dbReference type="InterPro" id="IPR050095">
    <property type="entry name" value="ECF_ABC_transporter_ATP-bd"/>
</dbReference>
<evidence type="ECO:0000256" key="4">
    <source>
        <dbReference type="ARBA" id="ARBA00022840"/>
    </source>
</evidence>
<dbReference type="InterPro" id="IPR017871">
    <property type="entry name" value="ABC_transporter-like_CS"/>
</dbReference>
<dbReference type="PANTHER" id="PTHR43553:SF24">
    <property type="entry name" value="ENERGY-COUPLING FACTOR TRANSPORTER ATP-BINDING PROTEIN ECFA1"/>
    <property type="match status" value="1"/>
</dbReference>
<dbReference type="PROSITE" id="PS00211">
    <property type="entry name" value="ABC_TRANSPORTER_1"/>
    <property type="match status" value="1"/>
</dbReference>
<dbReference type="Pfam" id="PF00005">
    <property type="entry name" value="ABC_tran"/>
    <property type="match status" value="1"/>
</dbReference>
<gene>
    <name evidence="7" type="ORF">DEM25_003710</name>
</gene>
<dbReference type="InterPro" id="IPR003439">
    <property type="entry name" value="ABC_transporter-like_ATP-bd"/>
</dbReference>
<accession>A0A3A8AFI7</accession>
<dbReference type="EMBL" id="QFWV02000004">
    <property type="protein sequence ID" value="RKF07839.1"/>
    <property type="molecule type" value="Genomic_DNA"/>
</dbReference>
<dbReference type="InterPro" id="IPR027417">
    <property type="entry name" value="P-loop_NTPase"/>
</dbReference>
<dbReference type="GO" id="GO:0016887">
    <property type="term" value="F:ATP hydrolysis activity"/>
    <property type="evidence" value="ECO:0007669"/>
    <property type="project" value="InterPro"/>
</dbReference>
<evidence type="ECO:0000313" key="8">
    <source>
        <dbReference type="Proteomes" id="UP000246132"/>
    </source>
</evidence>
<evidence type="ECO:0000256" key="5">
    <source>
        <dbReference type="SAM" id="MobiDB-lite"/>
    </source>
</evidence>
<keyword evidence="3" id="KW-0547">Nucleotide-binding</keyword>
<evidence type="ECO:0000256" key="1">
    <source>
        <dbReference type="ARBA" id="ARBA00005417"/>
    </source>
</evidence>
<comment type="similarity">
    <text evidence="1">Belongs to the ABC transporter superfamily.</text>
</comment>
<dbReference type="OrthoDB" id="9782163at2"/>
<dbReference type="SMART" id="SM00382">
    <property type="entry name" value="AAA"/>
    <property type="match status" value="1"/>
</dbReference>
<dbReference type="AlphaFoldDB" id="A0A3A8AFI7"/>
<comment type="caution">
    <text evidence="7">The sequence shown here is derived from an EMBL/GenBank/DDBJ whole genome shotgun (WGS) entry which is preliminary data.</text>
</comment>
<keyword evidence="4 7" id="KW-0067">ATP-binding</keyword>
<proteinExistence type="inferred from homology"/>
<dbReference type="GO" id="GO:0005524">
    <property type="term" value="F:ATP binding"/>
    <property type="evidence" value="ECO:0007669"/>
    <property type="project" value="UniProtKB-KW"/>
</dbReference>
<dbReference type="Proteomes" id="UP000246132">
    <property type="component" value="Unassembled WGS sequence"/>
</dbReference>
<dbReference type="InterPro" id="IPR015856">
    <property type="entry name" value="ABC_transpr_CbiO/EcfA_su"/>
</dbReference>
<evidence type="ECO:0000259" key="6">
    <source>
        <dbReference type="PROSITE" id="PS50893"/>
    </source>
</evidence>
<dbReference type="PROSITE" id="PS50893">
    <property type="entry name" value="ABC_TRANSPORTER_2"/>
    <property type="match status" value="1"/>
</dbReference>